<evidence type="ECO:0000313" key="2">
    <source>
        <dbReference type="EMBL" id="CRI06558.1"/>
    </source>
</evidence>
<name>A0A1Z5AZ06_CARML</name>
<organism evidence="2">
    <name type="scientific">Carnobacterium maltaromaticum</name>
    <name type="common">Carnobacterium piscicola</name>
    <dbReference type="NCBI Taxonomy" id="2751"/>
    <lineage>
        <taxon>Bacteria</taxon>
        <taxon>Bacillati</taxon>
        <taxon>Bacillota</taxon>
        <taxon>Bacilli</taxon>
        <taxon>Lactobacillales</taxon>
        <taxon>Carnobacteriaceae</taxon>
        <taxon>Carnobacterium</taxon>
    </lineage>
</organism>
<geneLocation type="plasmid" evidence="2">
    <name>megaplasmid</name>
</geneLocation>
<keyword evidence="1" id="KW-0812">Transmembrane</keyword>
<feature type="transmembrane region" description="Helical" evidence="1">
    <location>
        <begin position="6"/>
        <end position="33"/>
    </location>
</feature>
<protein>
    <submittedName>
        <fullName evidence="2">Uncharacterized protein</fullName>
    </submittedName>
</protein>
<sequence>MLGIKLIFMMLSLLGTLLFFTIASSFHLIMLFFKSIRLRATIKVRHNKITSNNKNG</sequence>
<keyword evidence="2" id="KW-0614">Plasmid</keyword>
<reference evidence="2" key="1">
    <citation type="submission" date="2015-04" db="EMBL/GenBank/DDBJ databases">
        <title>Carnobacterium maltaromaticum LMA28 complete chromosome sequence.</title>
        <authorList>
            <person name="Borges F."/>
            <person name="Cailliez-Grimal C."/>
        </authorList>
    </citation>
    <scope>NUCLEOTIDE SEQUENCE [LARGE SCALE GENOMIC DNA]</scope>
    <source>
        <strain evidence="2">LMA28</strain>
        <plasmid evidence="2">megaplasmid</plasmid>
    </source>
</reference>
<proteinExistence type="predicted"/>
<keyword evidence="1" id="KW-0472">Membrane</keyword>
<accession>A0A1Z5AZ06</accession>
<gene>
    <name evidence="2" type="ORF">BN424_mp0016</name>
</gene>
<dbReference type="AlphaFoldDB" id="A0A1Z5AZ06"/>
<keyword evidence="1" id="KW-1133">Transmembrane helix</keyword>
<evidence type="ECO:0000256" key="1">
    <source>
        <dbReference type="SAM" id="Phobius"/>
    </source>
</evidence>
<reference evidence="2" key="2">
    <citation type="submission" date="2015-04" db="EMBL/GenBank/DDBJ databases">
        <title>Carnobacterium maltaromaticum LMA28 plasmids.</title>
        <authorList>
            <person name="Cailliez-Grimal C."/>
            <person name="Iskandar C."/>
        </authorList>
    </citation>
    <scope>NUCLEOTIDE SEQUENCE [LARGE SCALE GENOMIC DNA]</scope>
    <source>
        <strain evidence="2">LMA28</strain>
        <plasmid evidence="2">megaplasmid</plasmid>
    </source>
</reference>
<dbReference type="EMBL" id="LN846931">
    <property type="protein sequence ID" value="CRI06558.1"/>
    <property type="molecule type" value="Genomic_DNA"/>
</dbReference>